<keyword evidence="5" id="KW-0479">Metal-binding</keyword>
<evidence type="ECO:0000256" key="1">
    <source>
        <dbReference type="ARBA" id="ARBA00001933"/>
    </source>
</evidence>
<dbReference type="Proteomes" id="UP001497392">
    <property type="component" value="Unassembled WGS sequence"/>
</dbReference>
<protein>
    <recommendedName>
        <fullName evidence="3">cysteine desulfurase</fullName>
        <ecNumber evidence="3">2.8.1.7</ecNumber>
    </recommendedName>
</protein>
<dbReference type="EMBL" id="CAXHTA020000017">
    <property type="protein sequence ID" value="CAL5227670.1"/>
    <property type="molecule type" value="Genomic_DNA"/>
</dbReference>
<evidence type="ECO:0000313" key="11">
    <source>
        <dbReference type="EMBL" id="CAL5227670.1"/>
    </source>
</evidence>
<keyword evidence="4" id="KW-0808">Transferase</keyword>
<evidence type="ECO:0000256" key="6">
    <source>
        <dbReference type="ARBA" id="ARBA00022898"/>
    </source>
</evidence>
<proteinExistence type="inferred from homology"/>
<dbReference type="SUPFAM" id="SSF53383">
    <property type="entry name" value="PLP-dependent transferases"/>
    <property type="match status" value="1"/>
</dbReference>
<evidence type="ECO:0000256" key="3">
    <source>
        <dbReference type="ARBA" id="ARBA00012239"/>
    </source>
</evidence>
<name>A0ABP1G8Q3_9CHLO</name>
<dbReference type="NCBIfam" id="NF010611">
    <property type="entry name" value="PRK14012.1"/>
    <property type="match status" value="1"/>
</dbReference>
<dbReference type="InterPro" id="IPR000192">
    <property type="entry name" value="Aminotrans_V_dom"/>
</dbReference>
<comment type="caution">
    <text evidence="11">The sequence shown here is derived from an EMBL/GenBank/DDBJ whole genome shotgun (WGS) entry which is preliminary data.</text>
</comment>
<dbReference type="InterPro" id="IPR015424">
    <property type="entry name" value="PyrdxlP-dep_Trfase"/>
</dbReference>
<evidence type="ECO:0000256" key="5">
    <source>
        <dbReference type="ARBA" id="ARBA00022723"/>
    </source>
</evidence>
<organism evidence="11 12">
    <name type="scientific">Coccomyxa viridis</name>
    <dbReference type="NCBI Taxonomy" id="1274662"/>
    <lineage>
        <taxon>Eukaryota</taxon>
        <taxon>Viridiplantae</taxon>
        <taxon>Chlorophyta</taxon>
        <taxon>core chlorophytes</taxon>
        <taxon>Trebouxiophyceae</taxon>
        <taxon>Trebouxiophyceae incertae sedis</taxon>
        <taxon>Coccomyxaceae</taxon>
        <taxon>Coccomyxa</taxon>
    </lineage>
</organism>
<dbReference type="InterPro" id="IPR015421">
    <property type="entry name" value="PyrdxlP-dep_Trfase_major"/>
</dbReference>
<evidence type="ECO:0000259" key="10">
    <source>
        <dbReference type="Pfam" id="PF00266"/>
    </source>
</evidence>
<reference evidence="11 12" key="1">
    <citation type="submission" date="2024-06" db="EMBL/GenBank/DDBJ databases">
        <authorList>
            <person name="Kraege A."/>
            <person name="Thomma B."/>
        </authorList>
    </citation>
    <scope>NUCLEOTIDE SEQUENCE [LARGE SCALE GENOMIC DNA]</scope>
</reference>
<keyword evidence="7" id="KW-0408">Iron</keyword>
<feature type="domain" description="Aminotransferase class V" evidence="10">
    <location>
        <begin position="79"/>
        <end position="445"/>
    </location>
</feature>
<evidence type="ECO:0000313" key="12">
    <source>
        <dbReference type="Proteomes" id="UP001497392"/>
    </source>
</evidence>
<dbReference type="InterPro" id="IPR015422">
    <property type="entry name" value="PyrdxlP-dep_Trfase_small"/>
</dbReference>
<keyword evidence="12" id="KW-1185">Reference proteome</keyword>
<dbReference type="HAMAP" id="MF_00331">
    <property type="entry name" value="Cys_desulf_IscS"/>
    <property type="match status" value="1"/>
</dbReference>
<keyword evidence="6" id="KW-0663">Pyridoxal phosphate</keyword>
<dbReference type="EC" id="2.8.1.7" evidence="3"/>
<dbReference type="PANTHER" id="PTHR11601:SF34">
    <property type="entry name" value="CYSTEINE DESULFURASE"/>
    <property type="match status" value="1"/>
</dbReference>
<evidence type="ECO:0000256" key="9">
    <source>
        <dbReference type="RuleBase" id="RU004504"/>
    </source>
</evidence>
<dbReference type="Pfam" id="PF00266">
    <property type="entry name" value="Aminotran_5"/>
    <property type="match status" value="1"/>
</dbReference>
<dbReference type="Gene3D" id="3.90.1150.10">
    <property type="entry name" value="Aspartate Aminotransferase, domain 1"/>
    <property type="match status" value="1"/>
</dbReference>
<dbReference type="PROSITE" id="PS00595">
    <property type="entry name" value="AA_TRANSFER_CLASS_5"/>
    <property type="match status" value="1"/>
</dbReference>
<comment type="cofactor">
    <cofactor evidence="1 9">
        <name>pyridoxal 5'-phosphate</name>
        <dbReference type="ChEBI" id="CHEBI:597326"/>
    </cofactor>
</comment>
<evidence type="ECO:0000256" key="7">
    <source>
        <dbReference type="ARBA" id="ARBA00023004"/>
    </source>
</evidence>
<dbReference type="Gene3D" id="3.40.640.10">
    <property type="entry name" value="Type I PLP-dependent aspartate aminotransferase-like (Major domain)"/>
    <property type="match status" value="1"/>
</dbReference>
<dbReference type="NCBIfam" id="TIGR02006">
    <property type="entry name" value="IscS"/>
    <property type="match status" value="1"/>
</dbReference>
<evidence type="ECO:0000256" key="2">
    <source>
        <dbReference type="ARBA" id="ARBA00006490"/>
    </source>
</evidence>
<evidence type="ECO:0000256" key="8">
    <source>
        <dbReference type="ARBA" id="ARBA00023014"/>
    </source>
</evidence>
<dbReference type="InterPro" id="IPR010240">
    <property type="entry name" value="Cys_deSase_IscS"/>
</dbReference>
<accession>A0ABP1G8Q3</accession>
<keyword evidence="8" id="KW-0411">Iron-sulfur</keyword>
<comment type="similarity">
    <text evidence="2">Belongs to the class-V pyridoxal-phosphate-dependent aminotransferase family. NifS/IscS subfamily.</text>
</comment>
<dbReference type="InterPro" id="IPR020578">
    <property type="entry name" value="Aminotrans_V_PyrdxlP_BS"/>
</dbReference>
<gene>
    <name evidence="11" type="primary">g10678</name>
    <name evidence="11" type="ORF">VP750_LOCUS9576</name>
</gene>
<evidence type="ECO:0000256" key="4">
    <source>
        <dbReference type="ARBA" id="ARBA00022679"/>
    </source>
</evidence>
<dbReference type="PANTHER" id="PTHR11601">
    <property type="entry name" value="CYSTEINE DESULFURYLASE FAMILY MEMBER"/>
    <property type="match status" value="1"/>
</dbReference>
<sequence length="481" mass="52828">MSLPRLCCEGVKALGRFAQQNANQARQSVVPASLLSTRAYAAEPVPVEDEPPIVSGGSSGDPADTHMEMKGIQLRGAPMYLDMQATTPLDPRVLDKMLPYLTEQYGNPHSRTHMYGWESEDAVEVARKQVADLIGADPKEIIFTSGATESNNLAIKGISNFYRDRKKHIITTQTEHKCVLDSCRYMQQRGWDVTYLPVKSDGLVDLDQLRDAIRPDTAIVSVMYVNNEIGVVQPMEEIGKMCRENKIFFHTDGAQAVGKVPVDVNASNIDLMSISAHKIYGPKGIGAIYVRRRPRVRLEAQMSGGGQERGVRSGTLPAPLVVGFGAAAAVAQEDMVRDEAHIRKLAHRLYDGITSQMDGVVLNGPDDLDGKERYIGNLNLSFAYVEGESLLMGLKDLAVSSGSACTSASLEPSYVLRALGVEEDMAHTSIRFGLGRFTTEAEVDRAVALTVQHVEKLREMSPLWEMVQEGIDIKSIQWSQH</sequence>